<dbReference type="SUPFAM" id="SSF52283">
    <property type="entry name" value="Formate/glycerate dehydrogenase catalytic domain-like"/>
    <property type="match status" value="1"/>
</dbReference>
<dbReference type="GO" id="GO:0016491">
    <property type="term" value="F:oxidoreductase activity"/>
    <property type="evidence" value="ECO:0007669"/>
    <property type="project" value="UniProtKB-KW"/>
</dbReference>
<dbReference type="Proteomes" id="UP000188235">
    <property type="component" value="Chromosome"/>
</dbReference>
<dbReference type="GO" id="GO:0051287">
    <property type="term" value="F:NAD binding"/>
    <property type="evidence" value="ECO:0007669"/>
    <property type="project" value="InterPro"/>
</dbReference>
<dbReference type="Gene3D" id="3.40.50.720">
    <property type="entry name" value="NAD(P)-binding Rossmann-like Domain"/>
    <property type="match status" value="2"/>
</dbReference>
<dbReference type="PANTHER" id="PTHR43333:SF1">
    <property type="entry name" value="D-ISOMER SPECIFIC 2-HYDROXYACID DEHYDROGENASE NAD-BINDING DOMAIN-CONTAINING PROTEIN"/>
    <property type="match status" value="1"/>
</dbReference>
<dbReference type="KEGG" id="tfa:BW733_03835"/>
<evidence type="ECO:0000256" key="2">
    <source>
        <dbReference type="ARBA" id="ARBA00023027"/>
    </source>
</evidence>
<evidence type="ECO:0000259" key="3">
    <source>
        <dbReference type="Pfam" id="PF02826"/>
    </source>
</evidence>
<feature type="domain" description="D-isomer specific 2-hydroxyacid dehydrogenase NAD-binding" evidence="3">
    <location>
        <begin position="100"/>
        <end position="284"/>
    </location>
</feature>
<gene>
    <name evidence="4" type="ORF">BW733_03835</name>
</gene>
<name>A0A1Q2CVF8_9ACTN</name>
<dbReference type="PANTHER" id="PTHR43333">
    <property type="entry name" value="2-HACID_DH_C DOMAIN-CONTAINING PROTEIN"/>
    <property type="match status" value="1"/>
</dbReference>
<evidence type="ECO:0000313" key="4">
    <source>
        <dbReference type="EMBL" id="AQP50093.1"/>
    </source>
</evidence>
<reference evidence="4 5" key="1">
    <citation type="journal article" date="2008" name="Int. J. Syst. Evol. Microbiol.">
        <title>Tessaracoccus flavescens sp. nov., isolated from marine sediment.</title>
        <authorList>
            <person name="Lee D.W."/>
            <person name="Lee S.D."/>
        </authorList>
    </citation>
    <scope>NUCLEOTIDE SEQUENCE [LARGE SCALE GENOMIC DNA]</scope>
    <source>
        <strain evidence="4 5">SST-39T</strain>
    </source>
</reference>
<dbReference type="Pfam" id="PF02826">
    <property type="entry name" value="2-Hacid_dh_C"/>
    <property type="match status" value="1"/>
</dbReference>
<dbReference type="STRING" id="399497.BW733_03835"/>
<keyword evidence="5" id="KW-1185">Reference proteome</keyword>
<dbReference type="EMBL" id="CP019607">
    <property type="protein sequence ID" value="AQP50093.1"/>
    <property type="molecule type" value="Genomic_DNA"/>
</dbReference>
<organism evidence="4 5">
    <name type="scientific">Tessaracoccus flavescens</name>
    <dbReference type="NCBI Taxonomy" id="399497"/>
    <lineage>
        <taxon>Bacteria</taxon>
        <taxon>Bacillati</taxon>
        <taxon>Actinomycetota</taxon>
        <taxon>Actinomycetes</taxon>
        <taxon>Propionibacteriales</taxon>
        <taxon>Propionibacteriaceae</taxon>
        <taxon>Tessaracoccus</taxon>
    </lineage>
</organism>
<proteinExistence type="predicted"/>
<dbReference type="InterPro" id="IPR036291">
    <property type="entry name" value="NAD(P)-bd_dom_sf"/>
</dbReference>
<sequence length="314" mass="32995">MKVLVPKAYKGRLPKIDDAEIVIIDGSQPVADEHLDAEVLVAWGQPNEVLKDSAQRLTRLRLVQAFLAGPDPVVAAGFDPEVPIASGVGLHDGPVAEHALGMILALLRNFPLAVQNAVRHVWAVGHDGAMKLRANDGRVTTLAGANVTIWGYGSIGSTLAPLVRALGADVTGVARTAGERDGVRVVDDSGLADVLAETDVLVMILPNHPSTANAMDAERFAQLKEGAVLVNVGRGSTVEEEALVEALESGRLAGAALDVTATEPLPAESPLWDQPTLLITPHVAGGRPQHADELLAHNIEAVRTGGVVRNLVRR</sequence>
<protein>
    <recommendedName>
        <fullName evidence="3">D-isomer specific 2-hydroxyacid dehydrogenase NAD-binding domain-containing protein</fullName>
    </recommendedName>
</protein>
<accession>A0A1Q2CVF8</accession>
<dbReference type="RefSeq" id="WP_077348036.1">
    <property type="nucleotide sequence ID" value="NZ_CP019607.1"/>
</dbReference>
<dbReference type="SUPFAM" id="SSF51735">
    <property type="entry name" value="NAD(P)-binding Rossmann-fold domains"/>
    <property type="match status" value="1"/>
</dbReference>
<keyword evidence="2" id="KW-0520">NAD</keyword>
<evidence type="ECO:0000256" key="1">
    <source>
        <dbReference type="ARBA" id="ARBA00023002"/>
    </source>
</evidence>
<dbReference type="OrthoDB" id="4324715at2"/>
<dbReference type="InterPro" id="IPR006140">
    <property type="entry name" value="D-isomer_DH_NAD-bd"/>
</dbReference>
<dbReference type="AlphaFoldDB" id="A0A1Q2CVF8"/>
<keyword evidence="1" id="KW-0560">Oxidoreductase</keyword>
<evidence type="ECO:0000313" key="5">
    <source>
        <dbReference type="Proteomes" id="UP000188235"/>
    </source>
</evidence>